<reference evidence="3 4" key="1">
    <citation type="journal article" date="2015" name="Genome Biol. Evol.">
        <title>Comparative Genomics of a Bacterivorous Green Alga Reveals Evolutionary Causalities and Consequences of Phago-Mixotrophic Mode of Nutrition.</title>
        <authorList>
            <person name="Burns J.A."/>
            <person name="Paasch A."/>
            <person name="Narechania A."/>
            <person name="Kim E."/>
        </authorList>
    </citation>
    <scope>NUCLEOTIDE SEQUENCE [LARGE SCALE GENOMIC DNA]</scope>
    <source>
        <strain evidence="3 4">PLY_AMNH</strain>
    </source>
</reference>
<name>A0AAE0C065_9CHLO</name>
<proteinExistence type="predicted"/>
<dbReference type="GO" id="GO:0005764">
    <property type="term" value="C:lysosome"/>
    <property type="evidence" value="ECO:0007669"/>
    <property type="project" value="TreeGrafter"/>
</dbReference>
<sequence length="212" mass="23499">MTRVKGGPFETTILVLLFAVAASGQLTIHLVPHSHCDLGYKKTIDGYYQSEVRVILSSLATNLANHSDRRFIWAEAYWLHTWMLDKRVPSSLKSNMQRLVASGMVEVVDGGWSMHDDAITLVDQQLQNLRHGHAALLEHFGPDALPRHGWHIDPFGPTVMDATLYAFGGYEGVVLNRMNSAIKGRLQQVCPGHLARVLLSAELSDHNPAAAR</sequence>
<feature type="signal peptide" evidence="1">
    <location>
        <begin position="1"/>
        <end position="24"/>
    </location>
</feature>
<evidence type="ECO:0000313" key="4">
    <source>
        <dbReference type="Proteomes" id="UP001190700"/>
    </source>
</evidence>
<organism evidence="3 4">
    <name type="scientific">Cymbomonas tetramitiformis</name>
    <dbReference type="NCBI Taxonomy" id="36881"/>
    <lineage>
        <taxon>Eukaryota</taxon>
        <taxon>Viridiplantae</taxon>
        <taxon>Chlorophyta</taxon>
        <taxon>Pyramimonadophyceae</taxon>
        <taxon>Pyramimonadales</taxon>
        <taxon>Pyramimonadaceae</taxon>
        <taxon>Cymbomonas</taxon>
    </lineage>
</organism>
<dbReference type="Proteomes" id="UP001190700">
    <property type="component" value="Unassembled WGS sequence"/>
</dbReference>
<accession>A0AAE0C065</accession>
<dbReference type="EMBL" id="LGRX02031225">
    <property type="protein sequence ID" value="KAK3244917.1"/>
    <property type="molecule type" value="Genomic_DNA"/>
</dbReference>
<evidence type="ECO:0000256" key="1">
    <source>
        <dbReference type="SAM" id="SignalP"/>
    </source>
</evidence>
<dbReference type="InterPro" id="IPR000602">
    <property type="entry name" value="Glyco_hydro_38_N"/>
</dbReference>
<feature type="domain" description="Glycoside hydrolase family 38 N-terminal" evidence="2">
    <location>
        <begin position="27"/>
        <end position="186"/>
    </location>
</feature>
<dbReference type="SUPFAM" id="SSF88713">
    <property type="entry name" value="Glycoside hydrolase/deacetylase"/>
    <property type="match status" value="1"/>
</dbReference>
<dbReference type="GO" id="GO:0004559">
    <property type="term" value="F:alpha-mannosidase activity"/>
    <property type="evidence" value="ECO:0007669"/>
    <property type="project" value="InterPro"/>
</dbReference>
<evidence type="ECO:0000313" key="3">
    <source>
        <dbReference type="EMBL" id="KAK3244917.1"/>
    </source>
</evidence>
<dbReference type="Pfam" id="PF01074">
    <property type="entry name" value="Glyco_hydro_38N"/>
    <property type="match status" value="1"/>
</dbReference>
<dbReference type="InterPro" id="IPR011330">
    <property type="entry name" value="Glyco_hydro/deAcase_b/a-brl"/>
</dbReference>
<feature type="chain" id="PRO_5042052783" description="Glycoside hydrolase family 38 N-terminal domain-containing protein" evidence="1">
    <location>
        <begin position="25"/>
        <end position="212"/>
    </location>
</feature>
<keyword evidence="1" id="KW-0732">Signal</keyword>
<dbReference type="AlphaFoldDB" id="A0AAE0C065"/>
<dbReference type="GO" id="GO:0006013">
    <property type="term" value="P:mannose metabolic process"/>
    <property type="evidence" value="ECO:0007669"/>
    <property type="project" value="InterPro"/>
</dbReference>
<keyword evidence="4" id="KW-1185">Reference proteome</keyword>
<dbReference type="PANTHER" id="PTHR11607:SF68">
    <property type="entry name" value="ALPHA-MANNOSIDASE F"/>
    <property type="match status" value="1"/>
</dbReference>
<comment type="caution">
    <text evidence="3">The sequence shown here is derived from an EMBL/GenBank/DDBJ whole genome shotgun (WGS) entry which is preliminary data.</text>
</comment>
<gene>
    <name evidence="3" type="ORF">CYMTET_45492</name>
</gene>
<evidence type="ECO:0000259" key="2">
    <source>
        <dbReference type="Pfam" id="PF01074"/>
    </source>
</evidence>
<dbReference type="Gene3D" id="3.20.110.10">
    <property type="entry name" value="Glycoside hydrolase 38, N terminal domain"/>
    <property type="match status" value="1"/>
</dbReference>
<protein>
    <recommendedName>
        <fullName evidence="2">Glycoside hydrolase family 38 N-terminal domain-containing protein</fullName>
    </recommendedName>
</protein>
<dbReference type="PANTHER" id="PTHR11607">
    <property type="entry name" value="ALPHA-MANNOSIDASE"/>
    <property type="match status" value="1"/>
</dbReference>
<dbReference type="InterPro" id="IPR027291">
    <property type="entry name" value="Glyco_hydro_38_N_sf"/>
</dbReference>
<dbReference type="InterPro" id="IPR050843">
    <property type="entry name" value="Glycosyl_Hydrlase_38"/>
</dbReference>